<evidence type="ECO:0000313" key="22">
    <source>
        <dbReference type="EMBL" id="EAG4463510.1"/>
    </source>
</evidence>
<dbReference type="EMBL" id="AANDSR010000008">
    <property type="protein sequence ID" value="EDN9837436.1"/>
    <property type="molecule type" value="Genomic_DNA"/>
</dbReference>
<keyword evidence="2" id="KW-0812">Transmembrane</keyword>
<dbReference type="EMBL" id="AAIAJJ010000002">
    <property type="protein sequence ID" value="ECC1556042.1"/>
    <property type="molecule type" value="Genomic_DNA"/>
</dbReference>
<dbReference type="Proteomes" id="UP000379076">
    <property type="component" value="Unassembled WGS sequence"/>
</dbReference>
<evidence type="ECO:0000313" key="33">
    <source>
        <dbReference type="EMBL" id="ECB9472089.1"/>
    </source>
</evidence>
<evidence type="ECO:0000313" key="16">
    <source>
        <dbReference type="EMBL" id="EAG1894157.1"/>
    </source>
</evidence>
<feature type="compositionally biased region" description="Polar residues" evidence="1">
    <location>
        <begin position="49"/>
        <end position="60"/>
    </location>
</feature>
<evidence type="ECO:0000313" key="31">
    <source>
        <dbReference type="EMBL" id="EAK8896724.1"/>
    </source>
</evidence>
<evidence type="ECO:0000313" key="37">
    <source>
        <dbReference type="EMBL" id="ECY6544004.1"/>
    </source>
</evidence>
<evidence type="ECO:0000313" key="47">
    <source>
        <dbReference type="EMBL" id="HAC0275177.1"/>
    </source>
</evidence>
<comment type="caution">
    <text evidence="28">The sequence shown here is derived from an EMBL/GenBank/DDBJ whole genome shotgun (WGS) entry which is preliminary data.</text>
</comment>
<evidence type="ECO:0000313" key="96">
    <source>
        <dbReference type="Proteomes" id="UP000840197"/>
    </source>
</evidence>
<evidence type="ECO:0000313" key="60">
    <source>
        <dbReference type="Proteomes" id="UP000345329"/>
    </source>
</evidence>
<evidence type="ECO:0000313" key="100">
    <source>
        <dbReference type="Proteomes" id="UP000852906"/>
    </source>
</evidence>
<dbReference type="EMBL" id="AAAMZD010000005">
    <property type="protein sequence ID" value="EAD3793214.1"/>
    <property type="molecule type" value="Genomic_DNA"/>
</dbReference>
<dbReference type="Proteomes" id="UP000841146">
    <property type="component" value="Unassembled WGS sequence"/>
</dbReference>
<keyword evidence="2" id="KW-1133">Transmembrane helix</keyword>
<dbReference type="EMBL" id="AABBYJ010000005">
    <property type="protein sequence ID" value="EAG4331367.1"/>
    <property type="molecule type" value="Genomic_DNA"/>
</dbReference>
<dbReference type="Proteomes" id="UP000364988">
    <property type="component" value="Unassembled WGS sequence"/>
</dbReference>
<evidence type="ECO:0000313" key="11">
    <source>
        <dbReference type="EMBL" id="EAD5786885.1"/>
    </source>
</evidence>
<evidence type="ECO:0000313" key="44">
    <source>
        <dbReference type="EMBL" id="HAB8398437.1"/>
    </source>
</evidence>
<evidence type="ECO:0000313" key="24">
    <source>
        <dbReference type="EMBL" id="EAG6990844.1"/>
    </source>
</evidence>
<evidence type="ECO:0000313" key="27">
    <source>
        <dbReference type="EMBL" id="EAH2282888.1"/>
    </source>
</evidence>
<dbReference type="Proteomes" id="UP000403352">
    <property type="component" value="Unassembled WGS sequence"/>
</dbReference>
<dbReference type="EMBL" id="AABGHY010000009">
    <property type="protein sequence ID" value="EAH3295087.1"/>
    <property type="molecule type" value="Genomic_DNA"/>
</dbReference>
<protein>
    <submittedName>
        <fullName evidence="28">Uncharacterized protein</fullName>
    </submittedName>
</protein>
<evidence type="ECO:0000313" key="75">
    <source>
        <dbReference type="Proteomes" id="UP000455569"/>
    </source>
</evidence>
<evidence type="ECO:0000313" key="69">
    <source>
        <dbReference type="Proteomes" id="UP000389283"/>
    </source>
</evidence>
<dbReference type="EMBL" id="AAAJKI010000016">
    <property type="protein sequence ID" value="EAC6548308.1"/>
    <property type="molecule type" value="Genomic_DNA"/>
</dbReference>
<dbReference type="AlphaFoldDB" id="A0A0B8RHW4"/>
<reference evidence="53 54" key="2">
    <citation type="journal article" date="2018" name="BMC Genomics">
        <title>Genes significantly associated with lineage II food isolates of Listeria monocytogenes.</title>
        <authorList>
            <person name="Pirone-Davies C."/>
            <person name="Chen Y."/>
            <person name="Pightling A."/>
            <person name="Ryan G."/>
            <person name="Wang Y."/>
            <person name="Yao K."/>
            <person name="Hoffmann M."/>
            <person name="Allard M.W."/>
        </authorList>
    </citation>
    <scope>NUCLEOTIDE SEQUENCE [LARGE SCALE GENOMIC DNA]</scope>
    <source>
        <strain evidence="53 54">PNUSAL000550</strain>
    </source>
</reference>
<evidence type="ECO:0000313" key="14">
    <source>
        <dbReference type="EMBL" id="EAE4942988.1"/>
    </source>
</evidence>
<evidence type="ECO:0000313" key="49">
    <source>
        <dbReference type="EMBL" id="HAJ9591945.1"/>
    </source>
</evidence>
<gene>
    <name evidence="15" type="ORF">A8L61_08905</name>
    <name evidence="24" type="ORF">AB917_09595</name>
    <name evidence="3" type="ORF">ABZ57_10540</name>
    <name evidence="52" type="ORF">AJL21_14520</name>
    <name evidence="12" type="ORF">ART25_11385</name>
    <name evidence="4" type="ORF">ARY78_12010</name>
    <name evidence="19" type="ORF">B1N52_09800</name>
    <name evidence="18" type="ORF">B1S26_11955</name>
    <name evidence="20" type="ORF">B5K54_07345</name>
    <name evidence="16" type="ORF">BB997_11105</name>
    <name evidence="36" type="ORF">BCZ19_13575</name>
    <name evidence="17" type="ORF">BCZ21_10925</name>
    <name evidence="22" type="ORF">CA369_14655</name>
    <name evidence="21" type="ORF">CAV64_08975</name>
    <name evidence="25" type="ORF">CW845_11275</name>
    <name evidence="27" type="ORF">D4920_12455</name>
    <name evidence="26" type="ORF">D4B11_06785</name>
    <name evidence="28" type="ORF">D5N24_11815</name>
    <name evidence="31" type="ORF">D7104_03305</name>
    <name evidence="50" type="ORF">DCK61_01150</name>
    <name evidence="23" type="ORF">DCT16_10675</name>
    <name evidence="6" type="ORF">DQ70_09575</name>
    <name evidence="5" type="ORF">DU018_08025</name>
    <name evidence="53" type="ORF">DYZ80_02176</name>
    <name evidence="14" type="ORF">E1W56_13150</name>
    <name evidence="29" type="ORF">E5F58_04215</name>
    <name evidence="30" type="ORF">E5H26_06190</name>
    <name evidence="11" type="ORF">EX365_09985</name>
    <name evidence="10" type="ORF">EXZ73_09120</name>
    <name evidence="37" type="ORF">F6436_06645</name>
    <name evidence="38" type="ORF">F6515_11470</name>
    <name evidence="32" type="ORF">FA835_11240</name>
    <name evidence="34" type="ORF">FLQ97_02335</name>
    <name evidence="33" type="ORF">FLR03_00165</name>
    <name evidence="35" type="ORF">FNX40_04380</name>
    <name evidence="41" type="ORF">FV747_14370</name>
    <name evidence="42" type="ORF">G3O21_001276</name>
    <name evidence="43" type="ORF">GHH22_09800</name>
    <name evidence="48" type="ORF">GI949_12075</name>
    <name evidence="40" type="ORF">GJW51_12270</name>
    <name evidence="39" type="ORF">GQG13_10715</name>
    <name evidence="44" type="ORF">GYR60_07880</name>
    <name evidence="45" type="ORF">GYS09_01240</name>
    <name evidence="46" type="ORF">GYX23_03715</name>
    <name evidence="47" type="ORF">GYY14_07340</name>
    <name evidence="49" type="ORF">HQN34_000108</name>
    <name evidence="51" type="ORF">HZJ64_08655</name>
    <name evidence="7" type="ORF">KV70_08140</name>
    <name evidence="8" type="ORF">QD52_10610</name>
    <name evidence="9" type="ORF">UI29_10675</name>
    <name evidence="13" type="ORF">Y261_11125</name>
</gene>
<dbReference type="EMBL" id="AAAIKW010000007">
    <property type="protein sequence ID" value="EAC4552925.1"/>
    <property type="molecule type" value="Genomic_DNA"/>
</dbReference>
<dbReference type="EMBL" id="AAHZFY010000003">
    <property type="protein sequence ID" value="ECB9512565.1"/>
    <property type="molecule type" value="Genomic_DNA"/>
</dbReference>
<dbReference type="Proteomes" id="UP000840039">
    <property type="component" value="Unassembled WGS sequence"/>
</dbReference>
<evidence type="ECO:0000313" key="65">
    <source>
        <dbReference type="Proteomes" id="UP000365297"/>
    </source>
</evidence>
<evidence type="ECO:0000313" key="61">
    <source>
        <dbReference type="Proteomes" id="UP000350032"/>
    </source>
</evidence>
<dbReference type="Proteomes" id="UP000840197">
    <property type="component" value="Unassembled WGS sequence"/>
</dbReference>
<dbReference type="Proteomes" id="UP000522199">
    <property type="component" value="Unassembled WGS sequence"/>
</dbReference>
<evidence type="ECO:0000313" key="77">
    <source>
        <dbReference type="Proteomes" id="UP000467347"/>
    </source>
</evidence>
<dbReference type="EMBL" id="AABGUK010000001">
    <property type="protein sequence ID" value="EAH4241205.1"/>
    <property type="molecule type" value="Genomic_DNA"/>
</dbReference>
<evidence type="ECO:0000313" key="6">
    <source>
        <dbReference type="EMBL" id="EAC7480929.1"/>
    </source>
</evidence>
<evidence type="ECO:0000313" key="13">
    <source>
        <dbReference type="EMBL" id="EAE2354899.1"/>
    </source>
</evidence>
<dbReference type="Proteomes" id="UP000331186">
    <property type="component" value="Unassembled WGS sequence"/>
</dbReference>
<dbReference type="Proteomes" id="UP000376505">
    <property type="component" value="Unassembled WGS sequence"/>
</dbReference>
<evidence type="ECO:0000313" key="52">
    <source>
        <dbReference type="EMBL" id="OET48361.1"/>
    </source>
</evidence>
<evidence type="ECO:0000313" key="87">
    <source>
        <dbReference type="Proteomes" id="UP000530452"/>
    </source>
</evidence>
<evidence type="ECO:0000313" key="17">
    <source>
        <dbReference type="EMBL" id="EAG2087775.1"/>
    </source>
</evidence>
<dbReference type="EMBL" id="AAAIXK010000006">
    <property type="protein sequence ID" value="EAC5551154.1"/>
    <property type="molecule type" value="Genomic_DNA"/>
</dbReference>
<dbReference type="EMBL" id="AAAREG010000008">
    <property type="protein sequence ID" value="EAE2354899.1"/>
    <property type="molecule type" value="Genomic_DNA"/>
</dbReference>
<evidence type="ECO:0000313" key="51">
    <source>
        <dbReference type="EMBL" id="NYA01900.1"/>
    </source>
</evidence>
<dbReference type="EMBL" id="AABGVJ010000001">
    <property type="protein sequence ID" value="EAH4372296.1"/>
    <property type="molecule type" value="Genomic_DNA"/>
</dbReference>
<evidence type="ECO:0000313" key="80">
    <source>
        <dbReference type="Proteomes" id="UP000478704"/>
    </source>
</evidence>
<evidence type="ECO:0000313" key="76">
    <source>
        <dbReference type="Proteomes" id="UP000460224"/>
    </source>
</evidence>
<dbReference type="EMBL" id="DAAEEB010000006">
    <property type="protein sequence ID" value="HAA8053448.1"/>
    <property type="molecule type" value="Genomic_DNA"/>
</dbReference>
<evidence type="ECO:0000313" key="7">
    <source>
        <dbReference type="EMBL" id="EAC9040175.1"/>
    </source>
</evidence>
<evidence type="ECO:0000313" key="30">
    <source>
        <dbReference type="EMBL" id="EAH4372296.1"/>
    </source>
</evidence>
<dbReference type="EMBL" id="DAAIJL010000001">
    <property type="protein sequence ID" value="HAB8555911.1"/>
    <property type="molecule type" value="Genomic_DNA"/>
</dbReference>
<reference evidence="51 91" key="10">
    <citation type="submission" date="2020-06" db="EMBL/GenBank/DDBJ databases">
        <title>Two Listeria outbreaks in Switzerland in 2018 and 2020.</title>
        <authorList>
            <person name="Stevens M.J.A."/>
            <person name="Bloemberg G."/>
            <person name="Nusch-Inderbinnen M."/>
            <person name="Stephan R."/>
        </authorList>
    </citation>
    <scope>NUCLEOTIDE SEQUENCE [LARGE SCALE GENOMIC DNA]</scope>
    <source>
        <strain evidence="51 91">N18-0707</strain>
    </source>
</reference>
<evidence type="ECO:0000313" key="81">
    <source>
        <dbReference type="Proteomes" id="UP000481141"/>
    </source>
</evidence>
<evidence type="ECO:0000313" key="21">
    <source>
        <dbReference type="EMBL" id="EAG4331367.1"/>
    </source>
</evidence>
<dbReference type="Proteomes" id="UP000365297">
    <property type="component" value="Unassembled WGS sequence"/>
</dbReference>
<evidence type="ECO:0000313" key="68">
    <source>
        <dbReference type="Proteomes" id="UP000379076"/>
    </source>
</evidence>
<evidence type="ECO:0000313" key="56">
    <source>
        <dbReference type="Proteomes" id="UP000336166"/>
    </source>
</evidence>
<evidence type="ECO:0000313" key="58">
    <source>
        <dbReference type="Proteomes" id="UP000339309"/>
    </source>
</evidence>
<dbReference type="Proteomes" id="UP000481141">
    <property type="component" value="Unassembled WGS sequence"/>
</dbReference>
<organism evidence="28 87">
    <name type="scientific">Listeria monocytogenes</name>
    <dbReference type="NCBI Taxonomy" id="1639"/>
    <lineage>
        <taxon>Bacteria</taxon>
        <taxon>Bacillati</taxon>
        <taxon>Bacillota</taxon>
        <taxon>Bacilli</taxon>
        <taxon>Bacillales</taxon>
        <taxon>Listeriaceae</taxon>
        <taxon>Listeria</taxon>
    </lineage>
</organism>
<dbReference type="Proteomes" id="UP000393182">
    <property type="component" value="Unassembled WGS sequence"/>
</dbReference>
<evidence type="ECO:0000313" key="54">
    <source>
        <dbReference type="Proteomes" id="UP000272537"/>
    </source>
</evidence>
<dbReference type="Proteomes" id="UP000368512">
    <property type="component" value="Unassembled WGS sequence"/>
</dbReference>
<dbReference type="Proteomes" id="UP000410967">
    <property type="component" value="Unassembled WGS sequence"/>
</dbReference>
<evidence type="ECO:0000313" key="8">
    <source>
        <dbReference type="EMBL" id="EAD1185524.1"/>
    </source>
</evidence>
<dbReference type="Proteomes" id="UP000843503">
    <property type="component" value="Unassembled WGS sequence"/>
</dbReference>
<evidence type="ECO:0000313" key="89">
    <source>
        <dbReference type="Proteomes" id="UP000540117"/>
    </source>
</evidence>
<dbReference type="Proteomes" id="UP000546397">
    <property type="component" value="Unassembled WGS sequence"/>
</dbReference>
<dbReference type="Proteomes" id="UP000339309">
    <property type="component" value="Unassembled WGS sequence"/>
</dbReference>
<dbReference type="Proteomes" id="UP000852906">
    <property type="component" value="Unassembled WGS sequence"/>
</dbReference>
<dbReference type="Proteomes" id="UP000489121">
    <property type="component" value="Unassembled WGS sequence"/>
</dbReference>
<evidence type="ECO:0000313" key="92">
    <source>
        <dbReference type="Proteomes" id="UP000546397"/>
    </source>
</evidence>
<evidence type="ECO:0000313" key="91">
    <source>
        <dbReference type="Proteomes" id="UP000544530"/>
    </source>
</evidence>
<dbReference type="EMBL" id="AABEMN010000008">
    <property type="protein sequence ID" value="EAG9519472.1"/>
    <property type="molecule type" value="Genomic_DNA"/>
</dbReference>
<dbReference type="Proteomes" id="UP000337746">
    <property type="component" value="Unassembled WGS sequence"/>
</dbReference>
<dbReference type="EMBL" id="AAANYN010000012">
    <property type="protein sequence ID" value="EAD5774447.1"/>
    <property type="molecule type" value="Genomic_DNA"/>
</dbReference>
<dbReference type="RefSeq" id="WP_003725179.1">
    <property type="nucleotide sequence ID" value="NC_021824.1"/>
</dbReference>
<keyword evidence="2" id="KW-0472">Membrane</keyword>
<evidence type="ECO:0000313" key="43">
    <source>
        <dbReference type="EMBL" id="HAA8053448.1"/>
    </source>
</evidence>
<dbReference type="EMBL" id="AABEKY010000006">
    <property type="protein sequence ID" value="EAG9388065.1"/>
    <property type="molecule type" value="Genomic_DNA"/>
</dbReference>
<evidence type="ECO:0000313" key="70">
    <source>
        <dbReference type="Proteomes" id="UP000398321"/>
    </source>
</evidence>
<accession>A0A0B8RHW4</accession>
<evidence type="ECO:0000313" key="88">
    <source>
        <dbReference type="Proteomes" id="UP000533021"/>
    </source>
</evidence>
<dbReference type="Proteomes" id="UP000525850">
    <property type="component" value="Unassembled WGS sequence"/>
</dbReference>
<evidence type="ECO:0000313" key="55">
    <source>
        <dbReference type="Proteomes" id="UP000331186"/>
    </source>
</evidence>
<dbReference type="Proteomes" id="UP000549379">
    <property type="component" value="Unassembled WGS sequence"/>
</dbReference>
<dbReference type="EMBL" id="AABBZO010000023">
    <property type="protein sequence ID" value="EAG4463510.1"/>
    <property type="molecule type" value="Genomic_DNA"/>
</dbReference>
<evidence type="ECO:0000313" key="71">
    <source>
        <dbReference type="Proteomes" id="UP000403352"/>
    </source>
</evidence>
<dbReference type="EMBL" id="AABATR010000005">
    <property type="protein sequence ID" value="EAG1894157.1"/>
    <property type="molecule type" value="Genomic_DNA"/>
</dbReference>
<dbReference type="Proteomes" id="UP000350032">
    <property type="component" value="Unassembled WGS sequence"/>
</dbReference>
<evidence type="ECO:0000313" key="84">
    <source>
        <dbReference type="Proteomes" id="UP000525850"/>
    </source>
</evidence>
<dbReference type="EMBL" id="JACAVN010000004">
    <property type="protein sequence ID" value="NYA01900.1"/>
    <property type="molecule type" value="Genomic_DNA"/>
</dbReference>
<dbReference type="EMBL" id="DAAJCS010000002">
    <property type="protein sequence ID" value="HAC0012102.1"/>
    <property type="molecule type" value="Genomic_DNA"/>
</dbReference>
<dbReference type="EMBL" id="AAAQQZ010000005">
    <property type="protein sequence ID" value="EAE1339511.1"/>
    <property type="molecule type" value="Genomic_DNA"/>
</dbReference>
<proteinExistence type="predicted"/>
<sequence length="104" mass="10957">MEEMEQPEKKVIIRGKGIHNKWKWSTIIVSILSVIIISVLSYQLYSVSQNTPENNTNGTMQGPGGGEMPSGTPPSGEPGQAPNSSDDSSDSGTSDSTTSSDGTL</sequence>
<evidence type="ECO:0000313" key="12">
    <source>
        <dbReference type="EMBL" id="EAE1339511.1"/>
    </source>
</evidence>
<reference evidence="44" key="9">
    <citation type="submission" date="2020-01" db="EMBL/GenBank/DDBJ databases">
        <authorList>
            <consortium name="NCBI Pathogen Detection Project"/>
        </authorList>
    </citation>
    <scope>NUCLEOTIDE SEQUENCE</scope>
    <source>
        <strain evidence="43">09CEB371LM</strain>
        <strain evidence="49">2017-325981-023-01</strain>
        <strain evidence="45">CFIAFB20100120</strain>
        <strain evidence="44">CFIAFB20130012</strain>
        <strain evidence="47">CFIAFB20170037</strain>
        <strain evidence="46">CFIAFB20170045</strain>
        <strain evidence="48">DMG1500109</strain>
    </source>
</reference>
<dbReference type="EMBL" id="AALGDA010000042">
    <property type="protein sequence ID" value="ECY9783602.1"/>
    <property type="molecule type" value="Genomic_DNA"/>
</dbReference>
<dbReference type="Proteomes" id="UP000398321">
    <property type="component" value="Unassembled WGS sequence"/>
</dbReference>
<dbReference type="Proteomes" id="UP000455569">
    <property type="component" value="Unassembled WGS sequence"/>
</dbReference>
<dbReference type="Proteomes" id="UP000354255">
    <property type="component" value="Unassembled WGS sequence"/>
</dbReference>
<evidence type="ECO:0000313" key="90">
    <source>
        <dbReference type="Proteomes" id="UP000540417"/>
    </source>
</evidence>
<dbReference type="Proteomes" id="UP000566721">
    <property type="component" value="Unassembled WGS sequence"/>
</dbReference>
<dbReference type="Proteomes" id="UP000344343">
    <property type="component" value="Unassembled WGS sequence"/>
</dbReference>
<dbReference type="EMBL" id="MJTJ01000020">
    <property type="protein sequence ID" value="OET48361.1"/>
    <property type="molecule type" value="Genomic_DNA"/>
</dbReference>
<dbReference type="EMBL" id="AAAJWF010000006">
    <property type="protein sequence ID" value="EAC7480929.1"/>
    <property type="molecule type" value="Genomic_DNA"/>
</dbReference>
<dbReference type="EMBL" id="AALAQH010000010">
    <property type="protein sequence ID" value="ECX6925708.1"/>
    <property type="molecule type" value="Genomic_DNA"/>
</dbReference>
<evidence type="ECO:0000313" key="35">
    <source>
        <dbReference type="EMBL" id="ECC1556042.1"/>
    </source>
</evidence>
<dbReference type="EMBL" id="DABJAN010000001">
    <property type="protein sequence ID" value="HAJ9591945.1"/>
    <property type="molecule type" value="Genomic_DNA"/>
</dbReference>
<dbReference type="Proteomes" id="UP000533021">
    <property type="component" value="Unassembled WGS sequence"/>
</dbReference>
<dbReference type="OMA" id="GTMQQGP"/>
<dbReference type="EMBL" id="AALEDS010000004">
    <property type="protein sequence ID" value="ECY6544004.1"/>
    <property type="molecule type" value="Genomic_DNA"/>
</dbReference>
<evidence type="ECO:0000313" key="38">
    <source>
        <dbReference type="EMBL" id="ECY9783602.1"/>
    </source>
</evidence>
<dbReference type="EMBL" id="QDAY01000001">
    <property type="protein sequence ID" value="KAA9453088.1"/>
    <property type="molecule type" value="Genomic_DNA"/>
</dbReference>
<dbReference type="Proteomes" id="UP000467536">
    <property type="component" value="Unassembled WGS sequence"/>
</dbReference>
<reference evidence="87 88" key="8">
    <citation type="submission" date="2019-04" db="EMBL/GenBank/DDBJ databases">
        <authorList>
            <person name="Ashton P.M."/>
            <person name="Dallman T."/>
            <person name="Nair S."/>
            <person name="De Pinna E."/>
            <person name="Peters T."/>
            <person name="Grant K."/>
        </authorList>
    </citation>
    <scope>NUCLEOTIDE SEQUENCE [LARGE SCALE GENOMIC DNA]</scope>
    <source>
        <strain evidence="27 88">282333</strain>
        <strain evidence="28 87">282352</strain>
        <strain evidence="26 92">289003</strain>
        <strain evidence="41 78">788324</strain>
        <strain evidence="14">RL15000286</strain>
    </source>
</reference>
<evidence type="ECO:0000313" key="5">
    <source>
        <dbReference type="EMBL" id="EAC6548308.1"/>
    </source>
</evidence>
<dbReference type="EMBL" id="DAAJZA010000009">
    <property type="protein sequence ID" value="HAC1755704.1"/>
    <property type="molecule type" value="Genomic_DNA"/>
</dbReference>
<dbReference type="KEGG" id="lmv:Y193_13480"/>
<dbReference type="EMBL" id="AABBHO010000018">
    <property type="protein sequence ID" value="EAG2997100.1"/>
    <property type="molecule type" value="Genomic_DNA"/>
</dbReference>
<dbReference type="EMBL" id="AABBAW010000005">
    <property type="protein sequence ID" value="EAG2515453.1"/>
    <property type="molecule type" value="Genomic_DNA"/>
</dbReference>
<evidence type="ECO:0000313" key="57">
    <source>
        <dbReference type="Proteomes" id="UP000337746"/>
    </source>
</evidence>
<dbReference type="Proteomes" id="UP000427828">
    <property type="component" value="Unassembled WGS sequence"/>
</dbReference>
<evidence type="ECO:0000313" key="23">
    <source>
        <dbReference type="EMBL" id="EAG6169834.1"/>
    </source>
</evidence>
<reference evidence="56 58" key="5">
    <citation type="submission" date="2018-06" db="EMBL/GenBank/DDBJ databases">
        <authorList>
            <consortium name="PulseNet: The National Subtyping Network for Foodborne Disease Surveillance"/>
            <person name="Tarr C.L."/>
            <person name="Trees E."/>
            <person name="Katz L.S."/>
            <person name="Carleton-Romer H.A."/>
            <person name="Stroika S."/>
            <person name="Kucerova Z."/>
            <person name="Roache K.F."/>
            <person name="Sabol A.L."/>
            <person name="Besser J."/>
            <person name="Gerner-Smidt P."/>
        </authorList>
    </citation>
    <scope>NUCLEOTIDE SEQUENCE [LARGE SCALE GENOMIC DNA]</scope>
    <source>
        <strain evidence="3 58">2015L-6227</strain>
        <strain evidence="13 56">PNUSAL000134</strain>
        <strain evidence="7 62">PNUSAL000910</strain>
        <strain evidence="15 63">PNUSAL002180</strain>
        <strain evidence="16 79">PNUSAL002298</strain>
        <strain evidence="31 61">PNUSAL004402</strain>
        <strain evidence="38 82">PNUSAL005692</strain>
    </source>
</reference>
<evidence type="ECO:0000313" key="93">
    <source>
        <dbReference type="Proteomes" id="UP000548278"/>
    </source>
</evidence>
<evidence type="ECO:0000313" key="64">
    <source>
        <dbReference type="Proteomes" id="UP000364988"/>
    </source>
</evidence>
<dbReference type="EMBL" id="AANPAU010000004">
    <property type="protein sequence ID" value="EDP8513857.1"/>
    <property type="molecule type" value="Genomic_DNA"/>
</dbReference>
<reference evidence="57 60" key="6">
    <citation type="submission" date="2018-06" db="EMBL/GenBank/DDBJ databases">
        <authorList>
            <consortium name="GenomeTrakr: Next Generation Sequencing Network for Food Pathogen Tracability"/>
        </authorList>
    </citation>
    <scope>NUCLEOTIDE SEQUENCE [LARGE SCALE GENOMIC DNA]</scope>
    <source>
        <strain evidence="20 94">10B02965A-1</strain>
        <strain evidence="6 66">CFSAN008042</strain>
        <strain evidence="22 86">CFSAN063727</strain>
        <strain evidence="39 75">CFSAN102901</strain>
        <strain evidence="12 68">FDA00006494</strain>
        <strain evidence="4 65">FDA00007096</strain>
        <strain evidence="8 71">FDA00008584</strain>
        <strain evidence="18">FDA00011243</strain>
        <strain evidence="5 55">FDA00013332</strain>
        <strain evidence="11 59">FDA00013853</strain>
        <strain evidence="33 73">FDA00014336</strain>
        <strain evidence="35 69">FDA00014370</strain>
        <strain evidence="34 70">FDA00014392</strain>
        <strain evidence="42">FDA00015054</strain>
        <strain evidence="21 89">FDA1005580-S054-001</strain>
        <strain evidence="80">FDA1090798-S029-001</strain>
        <strain evidence="81">FDA956581-098-004</strain>
        <strain evidence="19 84">FDA960927-006-004</strain>
        <strain evidence="23 95">FLAG-38921</strain>
        <strain evidence="36 74">FLAG-51482A</strain>
        <strain evidence="17 57">FLAG-54356</strain>
        <strain evidence="10 67">FSIS31901579</strain>
        <strain evidence="29 85">LS1344</strain>
        <strain evidence="30 90">LS1419</strain>
        <strain evidence="40 77">OSF101448</strain>
        <strain evidence="9 60">VA-WGS-00405</strain>
    </source>
</reference>
<evidence type="ECO:0000313" key="83">
    <source>
        <dbReference type="Proteomes" id="UP000522199"/>
    </source>
</evidence>
<evidence type="ECO:0000313" key="66">
    <source>
        <dbReference type="Proteomes" id="UP000368512"/>
    </source>
</evidence>
<evidence type="ECO:0000313" key="41">
    <source>
        <dbReference type="EMBL" id="EDO0987184.1"/>
    </source>
</evidence>
<evidence type="ECO:0000313" key="63">
    <source>
        <dbReference type="Proteomes" id="UP000358545"/>
    </source>
</evidence>
<evidence type="ECO:0000313" key="9">
    <source>
        <dbReference type="EMBL" id="EAD3793214.1"/>
    </source>
</evidence>
<evidence type="ECO:0000313" key="50">
    <source>
        <dbReference type="EMBL" id="KAA9453088.1"/>
    </source>
</evidence>
<evidence type="ECO:0000313" key="18">
    <source>
        <dbReference type="EMBL" id="EAG2246118.1"/>
    </source>
</evidence>
<dbReference type="EMBL" id="AABCVX010000005">
    <property type="protein sequence ID" value="EAG6169834.1"/>
    <property type="molecule type" value="Genomic_DNA"/>
</dbReference>
<evidence type="ECO:0000313" key="78">
    <source>
        <dbReference type="Proteomes" id="UP000467536"/>
    </source>
</evidence>
<evidence type="ECO:0000313" key="67">
    <source>
        <dbReference type="Proteomes" id="UP000376505"/>
    </source>
</evidence>
<dbReference type="Proteomes" id="UP000843775">
    <property type="component" value="Unassembled WGS sequence"/>
</dbReference>
<dbReference type="Proteomes" id="UP000548278">
    <property type="component" value="Unassembled WGS sequence"/>
</dbReference>
<evidence type="ECO:0000313" key="40">
    <source>
        <dbReference type="EMBL" id="EDN9837436.1"/>
    </source>
</evidence>
<dbReference type="EMBL" id="AABAYG010000005">
    <property type="protein sequence ID" value="EAG2246118.1"/>
    <property type="molecule type" value="Genomic_DNA"/>
</dbReference>
<dbReference type="EMBL" id="AANCRK010000005">
    <property type="protein sequence ID" value="EDN7715583.1"/>
    <property type="molecule type" value="Genomic_DNA"/>
</dbReference>
<dbReference type="Proteomes" id="UP000478682">
    <property type="component" value="Unassembled WGS sequence"/>
</dbReference>
<dbReference type="EMBL" id="AAAKQF010000004">
    <property type="protein sequence ID" value="EAC9040175.1"/>
    <property type="molecule type" value="Genomic_DNA"/>
</dbReference>
<dbReference type="Proteomes" id="UP000272537">
    <property type="component" value="Unassembled WGS sequence"/>
</dbReference>
<evidence type="ECO:0000313" key="85">
    <source>
        <dbReference type="Proteomes" id="UP000527632"/>
    </source>
</evidence>
<dbReference type="EMBL" id="AAHZFN010000001">
    <property type="protein sequence ID" value="ECB9472089.1"/>
    <property type="molecule type" value="Genomic_DNA"/>
</dbReference>
<reference evidence="50 76" key="4">
    <citation type="submission" date="2018-04" db="EMBL/GenBank/DDBJ databases">
        <title>Genome Analysis of a Prevalent Clone of Listeria monocytogenes Sequence Type 87 in China.</title>
        <authorList>
            <person name="Wang Y."/>
        </authorList>
    </citation>
    <scope>NUCLEOTIDE SEQUENCE [LARGE SCALE GENOMIC DNA]</scope>
    <source>
        <strain evidence="50 76">ICDC_LM1523</strain>
    </source>
</reference>
<evidence type="ECO:0000313" key="74">
    <source>
        <dbReference type="Proteomes" id="UP000427828"/>
    </source>
</evidence>
<dbReference type="Proteomes" id="UP000530452">
    <property type="component" value="Unassembled WGS sequence"/>
</dbReference>
<evidence type="ECO:0000313" key="19">
    <source>
        <dbReference type="EMBL" id="EAG2515453.1"/>
    </source>
</evidence>
<evidence type="ECO:0000313" key="79">
    <source>
        <dbReference type="Proteomes" id="UP000478682"/>
    </source>
</evidence>
<evidence type="ECO:0000313" key="3">
    <source>
        <dbReference type="EMBL" id="EAC4552925.1"/>
    </source>
</evidence>
<evidence type="ECO:0000313" key="10">
    <source>
        <dbReference type="EMBL" id="EAD5774447.1"/>
    </source>
</evidence>
<dbReference type="EMBL" id="QXLS01000005">
    <property type="protein sequence ID" value="RKA06964.1"/>
    <property type="molecule type" value="Genomic_DNA"/>
</dbReference>
<evidence type="ECO:0000313" key="26">
    <source>
        <dbReference type="EMBL" id="EAG9519472.1"/>
    </source>
</evidence>
<evidence type="ECO:0000313" key="36">
    <source>
        <dbReference type="EMBL" id="ECX6925708.1"/>
    </source>
</evidence>
<dbReference type="EMBL" id="AABAWE010000005">
    <property type="protein sequence ID" value="EAG2087775.1"/>
    <property type="molecule type" value="Genomic_DNA"/>
</dbReference>
<dbReference type="Proteomes" id="UP000528151">
    <property type="component" value="Unassembled WGS sequence"/>
</dbReference>
<dbReference type="Proteomes" id="UP000467347">
    <property type="component" value="Unassembled WGS sequence"/>
</dbReference>
<reference evidence="72 83" key="7">
    <citation type="submission" date="2019-04" db="EMBL/GenBank/DDBJ databases">
        <authorList>
            <consortium name="GenomeTrakr network: Whole genome sequencing for foodborne pathogen traceback"/>
        </authorList>
    </citation>
    <scope>NUCLEOTIDE SEQUENCE [LARGE SCALE GENOMIC DNA]</scope>
    <source>
        <strain evidence="24 93">CFSAN004300</strain>
        <strain evidence="25 83">CFSAN072474</strain>
        <strain evidence="37 64">FLAG-55987</strain>
        <strain evidence="32 72">PHLUSALM00088</strain>
    </source>
</reference>
<dbReference type="Proteomes" id="UP000544530">
    <property type="component" value="Unassembled WGS sequence"/>
</dbReference>
<dbReference type="Proteomes" id="UP000423131">
    <property type="component" value="Unassembled WGS sequence"/>
</dbReference>
<dbReference type="EMBL" id="AAANYR010000005">
    <property type="protein sequence ID" value="EAD5786885.1"/>
    <property type="molecule type" value="Genomic_DNA"/>
</dbReference>
<dbReference type="Proteomes" id="UP000844415">
    <property type="component" value="Unassembled WGS sequence"/>
</dbReference>
<dbReference type="EMBL" id="AACKDQ010000026">
    <property type="protein sequence ID" value="EAK9317679.1"/>
    <property type="molecule type" value="Genomic_DNA"/>
</dbReference>
<dbReference type="EMBL" id="DAAJFY010000004">
    <property type="protein sequence ID" value="HAC0275177.1"/>
    <property type="molecule type" value="Genomic_DNA"/>
</dbReference>
<evidence type="ECO:0000313" key="94">
    <source>
        <dbReference type="Proteomes" id="UP000549379"/>
    </source>
</evidence>
<dbReference type="Proteomes" id="UP000842809">
    <property type="component" value="Unassembled WGS sequence"/>
</dbReference>
<evidence type="ECO:0000313" key="73">
    <source>
        <dbReference type="Proteomes" id="UP000423131"/>
    </source>
</evidence>
<dbReference type="EMBL" id="AACJYH010000002">
    <property type="protein sequence ID" value="EAK8896724.1"/>
    <property type="molecule type" value="Genomic_DNA"/>
</dbReference>
<evidence type="ECO:0000313" key="97">
    <source>
        <dbReference type="Proteomes" id="UP000841146"/>
    </source>
</evidence>
<reference evidence="52 100" key="1">
    <citation type="submission" date="2016-09" db="EMBL/GenBank/DDBJ databases">
        <title>100K Listeria isolates.</title>
        <authorList>
            <person name="Chen P."/>
            <person name="Weimer B.C."/>
            <person name="Kong N."/>
            <person name="Huang B."/>
        </authorList>
    </citation>
    <scope>NUCLEOTIDE SEQUENCE [LARGE SCALE GENOMIC DNA]</scope>
    <source>
        <strain evidence="52 100">BCW_2383</strain>
    </source>
</reference>
<dbReference type="EMBL" id="AAASLB010000009">
    <property type="protein sequence ID" value="EAE4942988.1"/>
    <property type="molecule type" value="Genomic_DNA"/>
</dbReference>
<evidence type="ECO:0000313" key="45">
    <source>
        <dbReference type="EMBL" id="HAB8555911.1"/>
    </source>
</evidence>
<evidence type="ECO:0000313" key="34">
    <source>
        <dbReference type="EMBL" id="ECB9512565.1"/>
    </source>
</evidence>
<evidence type="ECO:0000313" key="48">
    <source>
        <dbReference type="EMBL" id="HAC1755704.1"/>
    </source>
</evidence>
<feature type="compositionally biased region" description="Low complexity" evidence="1">
    <location>
        <begin position="84"/>
        <end position="104"/>
    </location>
</feature>
<reference evidence="96 97" key="3">
    <citation type="journal article" date="2018" name="Genome Biol.">
        <title>SKESA: strategic k-mer extension for scrupulous assemblies.</title>
        <authorList>
            <person name="Souvorov A."/>
            <person name="Agarwala R."/>
            <person name="Lipman D.J."/>
        </authorList>
    </citation>
    <scope>NUCLEOTIDE SEQUENCE [LARGE SCALE GENOMIC DNA]</scope>
    <source>
        <strain evidence="43">09CEB371LM</strain>
        <strain evidence="49">2017-325981-023-01</strain>
        <strain evidence="45 99">CFIAFB20100120</strain>
        <strain evidence="44 96">CFIAFB20130012</strain>
        <strain evidence="47">CFIAFB20170037</strain>
        <strain evidence="46 97">CFIAFB20170045</strain>
        <strain evidence="48 98">DMG1500109</strain>
    </source>
</reference>
<dbReference type="Proteomes" id="UP000336166">
    <property type="component" value="Unassembled WGS sequence"/>
</dbReference>
<evidence type="ECO:0000313" key="59">
    <source>
        <dbReference type="Proteomes" id="UP000344343"/>
    </source>
</evidence>
<evidence type="ECO:0000313" key="53">
    <source>
        <dbReference type="EMBL" id="RKA06964.1"/>
    </source>
</evidence>
<dbReference type="Proteomes" id="UP000527632">
    <property type="component" value="Unassembled WGS sequence"/>
</dbReference>
<dbReference type="EMBL" id="AABDGJ010000006">
    <property type="protein sequence ID" value="EAG6990844.1"/>
    <property type="molecule type" value="Genomic_DNA"/>
</dbReference>
<evidence type="ECO:0000313" key="99">
    <source>
        <dbReference type="Proteomes" id="UP000844415"/>
    </source>
</evidence>
<evidence type="ECO:0000313" key="82">
    <source>
        <dbReference type="Proteomes" id="UP000489121"/>
    </source>
</evidence>
<name>A0A0B8RHW4_LISMN</name>
<evidence type="ECO:0000313" key="20">
    <source>
        <dbReference type="EMBL" id="EAG2997100.1"/>
    </source>
</evidence>
<dbReference type="EMBL" id="DAAIHR010000007">
    <property type="protein sequence ID" value="HAB8398437.1"/>
    <property type="molecule type" value="Genomic_DNA"/>
</dbReference>
<dbReference type="Proteomes" id="UP000478704">
    <property type="component" value="Unassembled WGS sequence"/>
</dbReference>
<dbReference type="EMBL" id="AANEHK010000020">
    <property type="protein sequence ID" value="EDO0987184.1"/>
    <property type="molecule type" value="Genomic_DNA"/>
</dbReference>
<evidence type="ECO:0000313" key="15">
    <source>
        <dbReference type="EMBL" id="EAG0867404.1"/>
    </source>
</evidence>
<evidence type="ECO:0000313" key="72">
    <source>
        <dbReference type="Proteomes" id="UP000410967"/>
    </source>
</evidence>
<evidence type="ECO:0000313" key="98">
    <source>
        <dbReference type="Proteomes" id="UP000843775"/>
    </source>
</evidence>
<dbReference type="Proteomes" id="UP000389283">
    <property type="component" value="Unassembled WGS sequence"/>
</dbReference>
<evidence type="ECO:0000313" key="62">
    <source>
        <dbReference type="Proteomes" id="UP000354255"/>
    </source>
</evidence>
<evidence type="ECO:0000313" key="46">
    <source>
        <dbReference type="EMBL" id="HAC0012102.1"/>
    </source>
</evidence>
<dbReference type="EMBL" id="AABFVG010000009">
    <property type="protein sequence ID" value="EAH2282888.1"/>
    <property type="molecule type" value="Genomic_DNA"/>
</dbReference>
<dbReference type="Proteomes" id="UP000460224">
    <property type="component" value="Unassembled WGS sequence"/>
</dbReference>
<evidence type="ECO:0000313" key="25">
    <source>
        <dbReference type="EMBL" id="EAG9388065.1"/>
    </source>
</evidence>
<dbReference type="Proteomes" id="UP000345329">
    <property type="component" value="Unassembled WGS sequence"/>
</dbReference>
<evidence type="ECO:0000313" key="95">
    <source>
        <dbReference type="Proteomes" id="UP000566721"/>
    </source>
</evidence>
<dbReference type="KEGG" id="lmok:CQ02_02485"/>
<evidence type="ECO:0000313" key="32">
    <source>
        <dbReference type="EMBL" id="EAK9317679.1"/>
    </source>
</evidence>
<dbReference type="Proteomes" id="UP000540117">
    <property type="component" value="Unassembled WGS sequence"/>
</dbReference>
<dbReference type="Proteomes" id="UP000358545">
    <property type="component" value="Unassembled WGS sequence"/>
</dbReference>
<evidence type="ECO:0000313" key="4">
    <source>
        <dbReference type="EMBL" id="EAC5551154.1"/>
    </source>
</evidence>
<evidence type="ECO:0000256" key="2">
    <source>
        <dbReference type="SAM" id="Phobius"/>
    </source>
</evidence>
<dbReference type="Proteomes" id="UP000540417">
    <property type="component" value="Unassembled WGS sequence"/>
</dbReference>
<feature type="transmembrane region" description="Helical" evidence="2">
    <location>
        <begin position="24"/>
        <end position="45"/>
    </location>
</feature>
<evidence type="ECO:0000313" key="86">
    <source>
        <dbReference type="Proteomes" id="UP000528151"/>
    </source>
</evidence>
<dbReference type="EMBL" id="AAALRN010000005">
    <property type="protein sequence ID" value="EAD1185524.1"/>
    <property type="molecule type" value="Genomic_DNA"/>
</dbReference>
<evidence type="ECO:0000313" key="28">
    <source>
        <dbReference type="EMBL" id="EAH3295087.1"/>
    </source>
</evidence>
<evidence type="ECO:0000313" key="39">
    <source>
        <dbReference type="EMBL" id="EDN7715583.1"/>
    </source>
</evidence>
<evidence type="ECO:0000313" key="29">
    <source>
        <dbReference type="EMBL" id="EAH4241205.1"/>
    </source>
</evidence>
<evidence type="ECO:0000313" key="42">
    <source>
        <dbReference type="EMBL" id="EDP8513857.1"/>
    </source>
</evidence>
<feature type="region of interest" description="Disordered" evidence="1">
    <location>
        <begin position="49"/>
        <end position="104"/>
    </location>
</feature>
<evidence type="ECO:0000256" key="1">
    <source>
        <dbReference type="SAM" id="MobiDB-lite"/>
    </source>
</evidence>
<dbReference type="EMBL" id="AABAGT010000012">
    <property type="protein sequence ID" value="EAG0867404.1"/>
    <property type="molecule type" value="Genomic_DNA"/>
</dbReference>